<accession>A0A922S9Q8</accession>
<dbReference type="EMBL" id="JACEFF010000877">
    <property type="protein sequence ID" value="KAH9629073.1"/>
    <property type="molecule type" value="Genomic_DNA"/>
</dbReference>
<name>A0A922S9Q8_SPOEX</name>
<comment type="caution">
    <text evidence="1">The sequence shown here is derived from an EMBL/GenBank/DDBJ whole genome shotgun (WGS) entry which is preliminary data.</text>
</comment>
<reference evidence="1" key="1">
    <citation type="journal article" date="2021" name="G3 (Bethesda)">
        <title>Genome and transcriptome analysis of the beet armyworm Spodoptera exigua reveals targets for pest control. .</title>
        <authorList>
            <person name="Simon S."/>
            <person name="Breeschoten T."/>
            <person name="Jansen H.J."/>
            <person name="Dirks R.P."/>
            <person name="Schranz M.E."/>
            <person name="Ros V.I.D."/>
        </authorList>
    </citation>
    <scope>NUCLEOTIDE SEQUENCE</scope>
    <source>
        <strain evidence="1">TB_SE_WUR_2020</strain>
    </source>
</reference>
<evidence type="ECO:0000313" key="2">
    <source>
        <dbReference type="Proteomes" id="UP000814243"/>
    </source>
</evidence>
<proteinExistence type="predicted"/>
<protein>
    <submittedName>
        <fullName evidence="1">Uncharacterized protein</fullName>
    </submittedName>
</protein>
<sequence length="104" mass="11588">MFVGLAVIAAVRPLFKEWLDSALSRAKGTGKPFLFLRSSFAHKDWGGPREGAIMYHPPFLRTPDVRGRAAEHFLEDTARQCSSQAGHYTTTIHLTTSLLCPPNY</sequence>
<dbReference type="Proteomes" id="UP000814243">
    <property type="component" value="Unassembled WGS sequence"/>
</dbReference>
<organism evidence="1 2">
    <name type="scientific">Spodoptera exigua</name>
    <name type="common">Beet armyworm</name>
    <name type="synonym">Noctua fulgens</name>
    <dbReference type="NCBI Taxonomy" id="7107"/>
    <lineage>
        <taxon>Eukaryota</taxon>
        <taxon>Metazoa</taxon>
        <taxon>Ecdysozoa</taxon>
        <taxon>Arthropoda</taxon>
        <taxon>Hexapoda</taxon>
        <taxon>Insecta</taxon>
        <taxon>Pterygota</taxon>
        <taxon>Neoptera</taxon>
        <taxon>Endopterygota</taxon>
        <taxon>Lepidoptera</taxon>
        <taxon>Glossata</taxon>
        <taxon>Ditrysia</taxon>
        <taxon>Noctuoidea</taxon>
        <taxon>Noctuidae</taxon>
        <taxon>Amphipyrinae</taxon>
        <taxon>Spodoptera</taxon>
    </lineage>
</organism>
<dbReference type="AlphaFoldDB" id="A0A922S9Q8"/>
<evidence type="ECO:0000313" key="1">
    <source>
        <dbReference type="EMBL" id="KAH9629073.1"/>
    </source>
</evidence>
<gene>
    <name evidence="1" type="ORF">HF086_008522</name>
</gene>